<evidence type="ECO:0000256" key="8">
    <source>
        <dbReference type="ARBA" id="ARBA00023167"/>
    </source>
</evidence>
<feature type="binding site" evidence="10">
    <location>
        <position position="126"/>
    </location>
    <ligand>
        <name>Ni(2+)</name>
        <dbReference type="ChEBI" id="CHEBI:49786"/>
        <note>for nickel-dependent acireductone dioxygenase activity</note>
    </ligand>
</feature>
<evidence type="ECO:0000256" key="5">
    <source>
        <dbReference type="ARBA" id="ARBA00022964"/>
    </source>
</evidence>
<keyword evidence="1 10" id="KW-0963">Cytoplasm</keyword>
<feature type="binding site" evidence="10">
    <location>
        <position position="87"/>
    </location>
    <ligand>
        <name>Ni(2+)</name>
        <dbReference type="ChEBI" id="CHEBI:49786"/>
        <note>for nickel-dependent acireductone dioxygenase activity</note>
    </ligand>
</feature>
<keyword evidence="7 10" id="KW-0408">Iron</keyword>
<feature type="binding site" evidence="10">
    <location>
        <position position="83"/>
    </location>
    <ligand>
        <name>Fe(2+)</name>
        <dbReference type="ChEBI" id="CHEBI:29033"/>
        <note>for iron-dependent acireductone dioxygenase activity</note>
    </ligand>
</feature>
<dbReference type="GO" id="GO:0005737">
    <property type="term" value="C:cytoplasm"/>
    <property type="evidence" value="ECO:0007669"/>
    <property type="project" value="UniProtKB-SubCell"/>
</dbReference>
<feature type="binding site" evidence="10">
    <location>
        <position position="87"/>
    </location>
    <ligand>
        <name>Fe(2+)</name>
        <dbReference type="ChEBI" id="CHEBI:29033"/>
        <note>for iron-dependent acireductone dioxygenase activity</note>
    </ligand>
</feature>
<protein>
    <recommendedName>
        <fullName evidence="10">Acireductone dioxygenase</fullName>
    </recommendedName>
    <alternativeName>
        <fullName evidence="10">Acireductone dioxygenase (Fe(2+)-requiring)</fullName>
        <shortName evidence="10">ARD'</shortName>
        <shortName evidence="10">Fe-ARD</shortName>
        <ecNumber evidence="10">1.13.11.54</ecNumber>
    </alternativeName>
    <alternativeName>
        <fullName evidence="10">Acireductone dioxygenase (Ni(2+)-requiring)</fullName>
        <shortName evidence="10">ARD</shortName>
        <shortName evidence="10">Ni-ARD</shortName>
        <ecNumber evidence="10">1.13.11.53</ecNumber>
    </alternativeName>
</protein>
<gene>
    <name evidence="10" type="primary">ADI1</name>
    <name evidence="11" type="ORF">BGTH12_LOCUS7471</name>
</gene>
<comment type="subcellular location">
    <subcellularLocation>
        <location evidence="10">Cytoplasm</location>
    </subcellularLocation>
    <subcellularLocation>
        <location evidence="10">Nucleus</location>
    </subcellularLocation>
</comment>
<dbReference type="GO" id="GO:0010309">
    <property type="term" value="F:acireductone dioxygenase [iron(II)-requiring] activity"/>
    <property type="evidence" value="ECO:0007669"/>
    <property type="project" value="UniProtKB-UniRule"/>
</dbReference>
<evidence type="ECO:0000256" key="7">
    <source>
        <dbReference type="ARBA" id="ARBA00023004"/>
    </source>
</evidence>
<dbReference type="GO" id="GO:0019509">
    <property type="term" value="P:L-methionine salvage from methylthioadenosine"/>
    <property type="evidence" value="ECO:0007669"/>
    <property type="project" value="UniProtKB-UniRule"/>
</dbReference>
<organism evidence="11 12">
    <name type="scientific">Blumeria graminis f. sp. triticale</name>
    <dbReference type="NCBI Taxonomy" id="1689686"/>
    <lineage>
        <taxon>Eukaryota</taxon>
        <taxon>Fungi</taxon>
        <taxon>Dikarya</taxon>
        <taxon>Ascomycota</taxon>
        <taxon>Pezizomycotina</taxon>
        <taxon>Leotiomycetes</taxon>
        <taxon>Erysiphales</taxon>
        <taxon>Erysiphaceae</taxon>
        <taxon>Blumeria</taxon>
    </lineage>
</organism>
<dbReference type="Pfam" id="PF03079">
    <property type="entry name" value="ARD"/>
    <property type="match status" value="1"/>
</dbReference>
<dbReference type="AlphaFoldDB" id="A0A9W4D8I6"/>
<evidence type="ECO:0000256" key="9">
    <source>
        <dbReference type="ARBA" id="ARBA00023242"/>
    </source>
</evidence>
<evidence type="ECO:0000256" key="6">
    <source>
        <dbReference type="ARBA" id="ARBA00023002"/>
    </source>
</evidence>
<comment type="pathway">
    <text evidence="10">Amino-acid biosynthesis; L-methionine biosynthesis via salvage pathway; L-methionine from S-methyl-5-thio-alpha-D-ribose 1-phosphate: step 5/6.</text>
</comment>
<comment type="similarity">
    <text evidence="10">Belongs to the acireductone dioxygenase (ARD) family.</text>
</comment>
<comment type="caution">
    <text evidence="11">The sequence shown here is derived from an EMBL/GenBank/DDBJ whole genome shotgun (WGS) entry which is preliminary data.</text>
</comment>
<dbReference type="EC" id="1.13.11.54" evidence="10"/>
<evidence type="ECO:0000256" key="4">
    <source>
        <dbReference type="ARBA" id="ARBA00022723"/>
    </source>
</evidence>
<dbReference type="CDD" id="cd02232">
    <property type="entry name" value="cupin_ARD"/>
    <property type="match status" value="1"/>
</dbReference>
<dbReference type="EC" id="1.13.11.53" evidence="10"/>
<keyword evidence="2 10" id="KW-0533">Nickel</keyword>
<dbReference type="PANTHER" id="PTHR23418:SF0">
    <property type="entry name" value="ACIREDUCTONE DIOXYGENASE"/>
    <property type="match status" value="1"/>
</dbReference>
<dbReference type="Proteomes" id="UP000683417">
    <property type="component" value="Unassembled WGS sequence"/>
</dbReference>
<keyword evidence="8 10" id="KW-0486">Methionine biosynthesis</keyword>
<comment type="function">
    <text evidence="10">Catalyzes 2 different reactions between oxygen and the acireductone 1,2-dihydroxy-3-keto-5-methylthiopentene (DHK-MTPene) depending upon the metal bound in the active site. Fe-containing acireductone dioxygenase (Fe-ARD) produces formate and 2-keto-4-methylthiobutyrate (KMTB), the alpha-ketoacid precursor of methionine in the methionine recycle pathway. Ni-containing acireductone dioxygenase (Ni-ARD) produces methylthiopropionate, carbon monoxide and formate, and does not lie on the methionine recycle pathway.</text>
</comment>
<dbReference type="FunFam" id="2.60.120.10:FF:000079">
    <property type="entry name" value="1,2-dihydroxy-3-keto-5-methylthiopentene dioxygenase"/>
    <property type="match status" value="1"/>
</dbReference>
<evidence type="ECO:0000256" key="2">
    <source>
        <dbReference type="ARBA" id="ARBA00022596"/>
    </source>
</evidence>
<feature type="binding site" evidence="10">
    <location>
        <position position="126"/>
    </location>
    <ligand>
        <name>Fe(2+)</name>
        <dbReference type="ChEBI" id="CHEBI:29033"/>
        <note>for iron-dependent acireductone dioxygenase activity</note>
    </ligand>
</feature>
<dbReference type="GO" id="GO:0005634">
    <property type="term" value="C:nucleus"/>
    <property type="evidence" value="ECO:0007669"/>
    <property type="project" value="UniProtKB-SubCell"/>
</dbReference>
<keyword evidence="4 10" id="KW-0479">Metal-binding</keyword>
<evidence type="ECO:0000313" key="12">
    <source>
        <dbReference type="Proteomes" id="UP000683417"/>
    </source>
</evidence>
<keyword evidence="6 10" id="KW-0560">Oxidoreductase</keyword>
<sequence>MRAYWYDNKPGDARLPHDSGRQVSAKYLAALGVMYLCPSSEEEVAQIARERHYCESDIVTISPENLGTSYESKLDIFFHEHIHEDEEIRYICDGRGYFDVRNEYDSWLRIALDKNDLIILPAGIYHRFSTDETNFVKAMRLFKKDPSWTPLNRDPEVDCNPFRLEYLKSLPKSIDSDAG</sequence>
<comment type="catalytic activity">
    <reaction evidence="10">
        <text>1,2-dihydroxy-5-(methylsulfanyl)pent-1-en-3-one + O2 = 4-methylsulfanyl-2-oxobutanoate + formate + 2 H(+)</text>
        <dbReference type="Rhea" id="RHEA:24504"/>
        <dbReference type="ChEBI" id="CHEBI:15378"/>
        <dbReference type="ChEBI" id="CHEBI:15379"/>
        <dbReference type="ChEBI" id="CHEBI:15740"/>
        <dbReference type="ChEBI" id="CHEBI:16723"/>
        <dbReference type="ChEBI" id="CHEBI:49252"/>
        <dbReference type="EC" id="1.13.11.54"/>
    </reaction>
</comment>
<dbReference type="PANTHER" id="PTHR23418">
    <property type="entry name" value="ACIREDUCTONE DIOXYGENASE"/>
    <property type="match status" value="1"/>
</dbReference>
<dbReference type="InterPro" id="IPR004313">
    <property type="entry name" value="ARD"/>
</dbReference>
<keyword evidence="9 10" id="KW-0539">Nucleus</keyword>
<dbReference type="HAMAP" id="MF_03154">
    <property type="entry name" value="Salvage_MtnD_euk"/>
    <property type="match status" value="1"/>
</dbReference>
<evidence type="ECO:0000256" key="3">
    <source>
        <dbReference type="ARBA" id="ARBA00022605"/>
    </source>
</evidence>
<name>A0A9W4D8I6_BLUGR</name>
<proteinExistence type="inferred from homology"/>
<dbReference type="GO" id="GO:0016151">
    <property type="term" value="F:nickel cation binding"/>
    <property type="evidence" value="ECO:0007669"/>
    <property type="project" value="UniProtKB-UniRule"/>
</dbReference>
<evidence type="ECO:0000313" key="11">
    <source>
        <dbReference type="EMBL" id="CAD6506113.1"/>
    </source>
</evidence>
<evidence type="ECO:0000256" key="1">
    <source>
        <dbReference type="ARBA" id="ARBA00022490"/>
    </source>
</evidence>
<evidence type="ECO:0000256" key="10">
    <source>
        <dbReference type="HAMAP-Rule" id="MF_03154"/>
    </source>
</evidence>
<dbReference type="EMBL" id="CAJHIT010000010">
    <property type="protein sequence ID" value="CAD6506113.1"/>
    <property type="molecule type" value="Genomic_DNA"/>
</dbReference>
<comment type="cofactor">
    <cofactor evidence="10">
        <name>Fe(2+)</name>
        <dbReference type="ChEBI" id="CHEBI:29033"/>
    </cofactor>
    <cofactor evidence="10">
        <name>Ni(2+)</name>
        <dbReference type="ChEBI" id="CHEBI:49786"/>
    </cofactor>
    <text evidence="10">Binds either 1 Fe or Ni cation per monomer. Iron-binding promotes an acireductone dioxygenase reaction producing 2-keto-4-methylthiobutyrate, while nickel-binding promotes an acireductone dioxygenase reaction producing 3-(methylsulfanyl)propanoate.</text>
</comment>
<dbReference type="GO" id="GO:0005506">
    <property type="term" value="F:iron ion binding"/>
    <property type="evidence" value="ECO:0007669"/>
    <property type="project" value="UniProtKB-UniRule"/>
</dbReference>
<reference evidence="11" key="1">
    <citation type="submission" date="2020-10" db="EMBL/GenBank/DDBJ databases">
        <authorList>
            <person name="Muller C M."/>
        </authorList>
    </citation>
    <scope>NUCLEOTIDE SEQUENCE</scope>
    <source>
        <strain evidence="11">THUN-12</strain>
    </source>
</reference>
<comment type="catalytic activity">
    <reaction evidence="10">
        <text>1,2-dihydroxy-5-(methylsulfanyl)pent-1-en-3-one + O2 = 3-(methylsulfanyl)propanoate + CO + formate + 2 H(+)</text>
        <dbReference type="Rhea" id="RHEA:14161"/>
        <dbReference type="ChEBI" id="CHEBI:15378"/>
        <dbReference type="ChEBI" id="CHEBI:15379"/>
        <dbReference type="ChEBI" id="CHEBI:15740"/>
        <dbReference type="ChEBI" id="CHEBI:17245"/>
        <dbReference type="ChEBI" id="CHEBI:49016"/>
        <dbReference type="ChEBI" id="CHEBI:49252"/>
        <dbReference type="EC" id="1.13.11.53"/>
    </reaction>
</comment>
<dbReference type="GO" id="GO:0010308">
    <property type="term" value="F:acireductone dioxygenase (Ni2+-requiring) activity"/>
    <property type="evidence" value="ECO:0007669"/>
    <property type="project" value="UniProtKB-UniRule"/>
</dbReference>
<dbReference type="InterPro" id="IPR027496">
    <property type="entry name" value="ARD_euk"/>
</dbReference>
<keyword evidence="5 10" id="KW-0223">Dioxygenase</keyword>
<feature type="binding site" evidence="10">
    <location>
        <position position="81"/>
    </location>
    <ligand>
        <name>Fe(2+)</name>
        <dbReference type="ChEBI" id="CHEBI:29033"/>
        <note>for iron-dependent acireductone dioxygenase activity</note>
    </ligand>
</feature>
<accession>A0A9W4D8I6</accession>
<feature type="binding site" evidence="10">
    <location>
        <position position="81"/>
    </location>
    <ligand>
        <name>Ni(2+)</name>
        <dbReference type="ChEBI" id="CHEBI:49786"/>
        <note>for nickel-dependent acireductone dioxygenase activity</note>
    </ligand>
</feature>
<feature type="binding site" evidence="10">
    <location>
        <position position="83"/>
    </location>
    <ligand>
        <name>Ni(2+)</name>
        <dbReference type="ChEBI" id="CHEBI:49786"/>
        <note>for nickel-dependent acireductone dioxygenase activity</note>
    </ligand>
</feature>
<keyword evidence="3 10" id="KW-0028">Amino-acid biosynthesis</keyword>